<dbReference type="Gene3D" id="3.40.630.190">
    <property type="entry name" value="LCP protein"/>
    <property type="match status" value="1"/>
</dbReference>
<evidence type="ECO:0000313" key="8">
    <source>
        <dbReference type="Proteomes" id="UP001237207"/>
    </source>
</evidence>
<evidence type="ECO:0000259" key="6">
    <source>
        <dbReference type="Pfam" id="PF03816"/>
    </source>
</evidence>
<evidence type="ECO:0000256" key="1">
    <source>
        <dbReference type="ARBA" id="ARBA00006068"/>
    </source>
</evidence>
<protein>
    <submittedName>
        <fullName evidence="7">LCP family protein required for cell wall assembly</fullName>
    </submittedName>
</protein>
<dbReference type="InterPro" id="IPR050922">
    <property type="entry name" value="LytR/CpsA/Psr_CW_biosynth"/>
</dbReference>
<keyword evidence="3" id="KW-0735">Signal-anchor</keyword>
<dbReference type="EMBL" id="JAUSUC010000012">
    <property type="protein sequence ID" value="MDQ0214971.1"/>
    <property type="molecule type" value="Genomic_DNA"/>
</dbReference>
<feature type="transmembrane region" description="Helical" evidence="5">
    <location>
        <begin position="20"/>
        <end position="43"/>
    </location>
</feature>
<proteinExistence type="inferred from homology"/>
<evidence type="ECO:0000256" key="5">
    <source>
        <dbReference type="SAM" id="Phobius"/>
    </source>
</evidence>
<comment type="caution">
    <text evidence="7">The sequence shown here is derived from an EMBL/GenBank/DDBJ whole genome shotgun (WGS) entry which is preliminary data.</text>
</comment>
<gene>
    <name evidence="7" type="ORF">J2S13_001370</name>
</gene>
<dbReference type="NCBIfam" id="TIGR00350">
    <property type="entry name" value="lytR_cpsA_psr"/>
    <property type="match status" value="1"/>
</dbReference>
<dbReference type="RefSeq" id="WP_307256966.1">
    <property type="nucleotide sequence ID" value="NZ_JAUSUC010000012.1"/>
</dbReference>
<dbReference type="AlphaFoldDB" id="A0AAJ1T4B4"/>
<feature type="domain" description="Cell envelope-related transcriptional attenuator" evidence="6">
    <location>
        <begin position="96"/>
        <end position="244"/>
    </location>
</feature>
<dbReference type="GO" id="GO:0071555">
    <property type="term" value="P:cell wall organization"/>
    <property type="evidence" value="ECO:0007669"/>
    <property type="project" value="UniProtKB-KW"/>
</dbReference>
<evidence type="ECO:0000313" key="7">
    <source>
        <dbReference type="EMBL" id="MDQ0214971.1"/>
    </source>
</evidence>
<keyword evidence="8" id="KW-1185">Reference proteome</keyword>
<name>A0AAJ1T4B4_9BACI</name>
<dbReference type="InterPro" id="IPR004474">
    <property type="entry name" value="LytR_CpsA_psr"/>
</dbReference>
<keyword evidence="5" id="KW-0472">Membrane</keyword>
<accession>A0AAJ1T4B4</accession>
<keyword evidence="2 5" id="KW-0812">Transmembrane</keyword>
<evidence type="ECO:0000256" key="4">
    <source>
        <dbReference type="ARBA" id="ARBA00022989"/>
    </source>
</evidence>
<evidence type="ECO:0000256" key="2">
    <source>
        <dbReference type="ARBA" id="ARBA00022692"/>
    </source>
</evidence>
<dbReference type="Pfam" id="PF03816">
    <property type="entry name" value="LytR_cpsA_psr"/>
    <property type="match status" value="1"/>
</dbReference>
<organism evidence="7 8">
    <name type="scientific">Oikeobacillus pervagus</name>
    <dbReference type="NCBI Taxonomy" id="1325931"/>
    <lineage>
        <taxon>Bacteria</taxon>
        <taxon>Bacillati</taxon>
        <taxon>Bacillota</taxon>
        <taxon>Bacilli</taxon>
        <taxon>Bacillales</taxon>
        <taxon>Bacillaceae</taxon>
        <taxon>Oikeobacillus</taxon>
    </lineage>
</organism>
<dbReference type="PANTHER" id="PTHR33392:SF3">
    <property type="entry name" value="POLYISOPRENYL-TEICHOIC ACID--PEPTIDOGLYCAN TEICHOIC ACID TRANSFERASE TAGT"/>
    <property type="match status" value="1"/>
</dbReference>
<comment type="similarity">
    <text evidence="1">Belongs to the LytR/CpsA/Psr (LCP) family.</text>
</comment>
<evidence type="ECO:0000256" key="3">
    <source>
        <dbReference type="ARBA" id="ARBA00022968"/>
    </source>
</evidence>
<dbReference type="PANTHER" id="PTHR33392">
    <property type="entry name" value="POLYISOPRENYL-TEICHOIC ACID--PEPTIDOGLYCAN TEICHOIC ACID TRANSFERASE TAGU"/>
    <property type="match status" value="1"/>
</dbReference>
<keyword evidence="4 5" id="KW-1133">Transmembrane helix</keyword>
<dbReference type="Proteomes" id="UP001237207">
    <property type="component" value="Unassembled WGS sequence"/>
</dbReference>
<sequence>MSTNRQRLRKRKKRIKRRRIMFFIILPMMLLAFTAAGYGAFLYKKAETIFSASYQDDGRAKSDLRDGEVDPEIDNVSILLIGVDDSDTRQFGGKTRSDALMLATLNEKKKTIKLLSIPRDSYVYVPEMGEKTKITHAHAYGGPRATIETVENLLDIPVDYYVRMNFNAFMDVVDAIGGIKVDVPYELSEMDSKDRNEAIHLKPGVQKLDGEEALALARTRKLDNDIERGKRQQEIMKAVVKKAISVNSISKYDKIVEAIGSNMKTNMTFNEMKAFISYGTTGKLKIQTLNLQGKDGRDPNSNAYIYELDETELEVTERQLKRHLEISYANRDEDQDLASK</sequence>
<reference evidence="7" key="1">
    <citation type="submission" date="2023-07" db="EMBL/GenBank/DDBJ databases">
        <title>Genomic Encyclopedia of Type Strains, Phase IV (KMG-IV): sequencing the most valuable type-strain genomes for metagenomic binning, comparative biology and taxonomic classification.</title>
        <authorList>
            <person name="Goeker M."/>
        </authorList>
    </citation>
    <scope>NUCLEOTIDE SEQUENCE</scope>
    <source>
        <strain evidence="7">DSM 23947</strain>
    </source>
</reference>